<dbReference type="InParanoid" id="A0A1Y2LQ94"/>
<protein>
    <recommendedName>
        <fullName evidence="6">Ubiquitin carboxyl-terminal hydrolase</fullName>
        <ecNumber evidence="6">3.4.19.12</ecNumber>
    </recommendedName>
</protein>
<comment type="catalytic activity">
    <reaction evidence="1 6">
        <text>Thiol-dependent hydrolysis of ester, thioester, amide, peptide and isopeptide bonds formed by the C-terminal Gly of ubiquitin (a 76-residue protein attached to proteins as an intracellular targeting signal).</text>
        <dbReference type="EC" id="3.4.19.12"/>
    </reaction>
</comment>
<feature type="region of interest" description="Disordered" evidence="7">
    <location>
        <begin position="38"/>
        <end position="180"/>
    </location>
</feature>
<feature type="region of interest" description="Disordered" evidence="7">
    <location>
        <begin position="1"/>
        <end position="23"/>
    </location>
</feature>
<feature type="region of interest" description="Disordered" evidence="7">
    <location>
        <begin position="207"/>
        <end position="287"/>
    </location>
</feature>
<dbReference type="GO" id="GO:0006508">
    <property type="term" value="P:proteolysis"/>
    <property type="evidence" value="ECO:0007669"/>
    <property type="project" value="UniProtKB-KW"/>
</dbReference>
<sequence length="885" mass="96992">MMPGHIPPGGPFHQGRKQMDPYQYYAPPPQTHSPVYHNPYAHTHAPYHHPQHYGPPHGYPQQMPHMQQWNPYHQPQPQPQPQYNMPPRQFQPHASPVVVSSHPHMAGMPPVNRSLGQTPPIVHSHTPPVQRVLTPHRVPSSPSVHSQVQTHSPTPPVPSTVPSPPPVVDAKPVHVASPPSPQPTTFMPFYPPLPWLSVPDADFPARAAGRRRRKRGLVPAQEQGLALPSRGQDVQEDVKATDETTAGELESAGEPEESQASTTAVPSDAEVDTPSTSHPPSEIDAASAHQLAAQTIVPAQKHARNTTKPAVPLIPIKPTKAASAASVTQKSVNSPPAEKHQSKATDEIAASAPEIANAEEAPKPTAPAAPKSWAELLRAKNAAAAPQAQSQAQPPVISNGVANTTGPAPPKSNSLADVLASYSVEAEKKVAFIEPRGLVNTGNLCYMNSVLQVLLFCAPFYDFLDQTAKRAVHSFKSETPLVDAMIMFLRDFKVIDSASSVEQLRLRLKTEELEQFGDPLTPDYVYETIRRLPRFDNMKRGSQEDAEEFLGFLLAGLHDDCALVIKKGNAQSASSKTERSNSADGEWLEVTAKQKTSVTQSSGTVEVETPITKIFGGKLRSEYRKAGQKPSVTFEPYQPLQLDIGEPHINNISDALKNLTRLETLDSAASGARASTKQVHIETLPPVLILHLKRFHYDEKGPQKIWKKIGYPLELEIPKEAFPQHKRGGFLAQGGFPRYRLTGVVYHHGKNASGGHYTVDLRRQEGREWIRMDDTVIRRIRAEDVAEGGAEEDPKLLAAALEQHKNDSGKSKNFFAQIDVDEEASDKGGWNQVNGTDKKDNTKKWAGVVNGTATPNSAGKRTPLPKENVRDNKVAYILFYQRIES</sequence>
<dbReference type="OMA" id="AMIMFMK"/>
<feature type="compositionally biased region" description="Low complexity" evidence="7">
    <location>
        <begin position="382"/>
        <end position="395"/>
    </location>
</feature>
<feature type="compositionally biased region" description="Polar residues" evidence="7">
    <location>
        <begin position="400"/>
        <end position="412"/>
    </location>
</feature>
<evidence type="ECO:0000256" key="1">
    <source>
        <dbReference type="ARBA" id="ARBA00000707"/>
    </source>
</evidence>
<evidence type="ECO:0000259" key="8">
    <source>
        <dbReference type="PROSITE" id="PS50235"/>
    </source>
</evidence>
<dbReference type="GO" id="GO:0005829">
    <property type="term" value="C:cytosol"/>
    <property type="evidence" value="ECO:0007669"/>
    <property type="project" value="TreeGrafter"/>
</dbReference>
<accession>A0A1Y2LQ94</accession>
<feature type="region of interest" description="Disordered" evidence="7">
    <location>
        <begin position="380"/>
        <end position="412"/>
    </location>
</feature>
<evidence type="ECO:0000256" key="3">
    <source>
        <dbReference type="ARBA" id="ARBA00022786"/>
    </source>
</evidence>
<dbReference type="PROSITE" id="PS50235">
    <property type="entry name" value="USP_3"/>
    <property type="match status" value="1"/>
</dbReference>
<dbReference type="InterPro" id="IPR028889">
    <property type="entry name" value="USP"/>
</dbReference>
<feature type="compositionally biased region" description="Pro residues" evidence="7">
    <location>
        <begin position="153"/>
        <end position="167"/>
    </location>
</feature>
<dbReference type="EMBL" id="KZ107852">
    <property type="protein sequence ID" value="OSS46124.1"/>
    <property type="molecule type" value="Genomic_DNA"/>
</dbReference>
<dbReference type="GO" id="GO:0005634">
    <property type="term" value="C:nucleus"/>
    <property type="evidence" value="ECO:0007669"/>
    <property type="project" value="TreeGrafter"/>
</dbReference>
<gene>
    <name evidence="9" type="ORF">B5807_08282</name>
</gene>
<comment type="similarity">
    <text evidence="6">Belongs to the peptidase C19 family.</text>
</comment>
<keyword evidence="5 6" id="KW-0788">Thiol protease</keyword>
<dbReference type="GO" id="GO:0004843">
    <property type="term" value="F:cysteine-type deubiquitinase activity"/>
    <property type="evidence" value="ECO:0007669"/>
    <property type="project" value="UniProtKB-UniRule"/>
</dbReference>
<feature type="region of interest" description="Disordered" evidence="7">
    <location>
        <begin position="319"/>
        <end position="347"/>
    </location>
</feature>
<evidence type="ECO:0000313" key="9">
    <source>
        <dbReference type="EMBL" id="OSS46124.1"/>
    </source>
</evidence>
<dbReference type="STRING" id="105696.A0A1Y2LQ94"/>
<dbReference type="InterPro" id="IPR018200">
    <property type="entry name" value="USP_CS"/>
</dbReference>
<dbReference type="InterPro" id="IPR038765">
    <property type="entry name" value="Papain-like_cys_pep_sf"/>
</dbReference>
<evidence type="ECO:0000256" key="7">
    <source>
        <dbReference type="SAM" id="MobiDB-lite"/>
    </source>
</evidence>
<dbReference type="InterPro" id="IPR001394">
    <property type="entry name" value="Peptidase_C19_UCH"/>
</dbReference>
<dbReference type="Proteomes" id="UP000193240">
    <property type="component" value="Unassembled WGS sequence"/>
</dbReference>
<evidence type="ECO:0000256" key="5">
    <source>
        <dbReference type="ARBA" id="ARBA00022807"/>
    </source>
</evidence>
<dbReference type="Pfam" id="PF00443">
    <property type="entry name" value="UCH"/>
    <property type="match status" value="1"/>
</dbReference>
<keyword evidence="4 6" id="KW-0378">Hydrolase</keyword>
<feature type="compositionally biased region" description="Low complexity" evidence="7">
    <location>
        <begin position="52"/>
        <end position="73"/>
    </location>
</feature>
<evidence type="ECO:0000256" key="6">
    <source>
        <dbReference type="RuleBase" id="RU366025"/>
    </source>
</evidence>
<feature type="compositionally biased region" description="Basic and acidic residues" evidence="7">
    <location>
        <begin position="337"/>
        <end position="346"/>
    </location>
</feature>
<feature type="compositionally biased region" description="Low complexity" evidence="7">
    <location>
        <begin position="135"/>
        <end position="152"/>
    </location>
</feature>
<proteinExistence type="inferred from homology"/>
<dbReference type="PANTHER" id="PTHR24006:SF687">
    <property type="entry name" value="UBIQUITIN CARBOXYL-TERMINAL HYDROLASE 10"/>
    <property type="match status" value="1"/>
</dbReference>
<dbReference type="PROSITE" id="PS00972">
    <property type="entry name" value="USP_1"/>
    <property type="match status" value="1"/>
</dbReference>
<evidence type="ECO:0000313" key="10">
    <source>
        <dbReference type="Proteomes" id="UP000193240"/>
    </source>
</evidence>
<organism evidence="9 10">
    <name type="scientific">Epicoccum nigrum</name>
    <name type="common">Soil fungus</name>
    <name type="synonym">Epicoccum purpurascens</name>
    <dbReference type="NCBI Taxonomy" id="105696"/>
    <lineage>
        <taxon>Eukaryota</taxon>
        <taxon>Fungi</taxon>
        <taxon>Dikarya</taxon>
        <taxon>Ascomycota</taxon>
        <taxon>Pezizomycotina</taxon>
        <taxon>Dothideomycetes</taxon>
        <taxon>Pleosporomycetidae</taxon>
        <taxon>Pleosporales</taxon>
        <taxon>Pleosporineae</taxon>
        <taxon>Didymellaceae</taxon>
        <taxon>Epicoccum</taxon>
    </lineage>
</organism>
<dbReference type="CDD" id="cd02257">
    <property type="entry name" value="Peptidase_C19"/>
    <property type="match status" value="1"/>
</dbReference>
<keyword evidence="10" id="KW-1185">Reference proteome</keyword>
<feature type="domain" description="USP" evidence="8">
    <location>
        <begin position="436"/>
        <end position="802"/>
    </location>
</feature>
<keyword evidence="2 6" id="KW-0645">Protease</keyword>
<evidence type="ECO:0000256" key="4">
    <source>
        <dbReference type="ARBA" id="ARBA00022801"/>
    </source>
</evidence>
<feature type="region of interest" description="Disordered" evidence="7">
    <location>
        <begin position="825"/>
        <end position="866"/>
    </location>
</feature>
<dbReference type="GO" id="GO:0016579">
    <property type="term" value="P:protein deubiquitination"/>
    <property type="evidence" value="ECO:0007669"/>
    <property type="project" value="InterPro"/>
</dbReference>
<dbReference type="SUPFAM" id="SSF54001">
    <property type="entry name" value="Cysteine proteinases"/>
    <property type="match status" value="1"/>
</dbReference>
<dbReference type="InterPro" id="IPR050164">
    <property type="entry name" value="Peptidase_C19"/>
</dbReference>
<dbReference type="AlphaFoldDB" id="A0A1Y2LQ94"/>
<feature type="compositionally biased region" description="Pro residues" evidence="7">
    <location>
        <begin position="1"/>
        <end position="10"/>
    </location>
</feature>
<dbReference type="PROSITE" id="PS00973">
    <property type="entry name" value="USP_2"/>
    <property type="match status" value="1"/>
</dbReference>
<keyword evidence="3 6" id="KW-0833">Ubl conjugation pathway</keyword>
<dbReference type="PANTHER" id="PTHR24006">
    <property type="entry name" value="UBIQUITIN CARBOXYL-TERMINAL HYDROLASE"/>
    <property type="match status" value="1"/>
</dbReference>
<dbReference type="EC" id="3.4.19.12" evidence="6"/>
<reference evidence="9 10" key="1">
    <citation type="journal article" date="2017" name="Genome Announc.">
        <title>Genome sequence of the saprophytic ascomycete Epicoccum nigrum ICMP 19927 strain isolated from New Zealand.</title>
        <authorList>
            <person name="Fokin M."/>
            <person name="Fleetwood D."/>
            <person name="Weir B.S."/>
            <person name="Villas-Boas S.G."/>
        </authorList>
    </citation>
    <scope>NUCLEOTIDE SEQUENCE [LARGE SCALE GENOMIC DNA]</scope>
    <source>
        <strain evidence="9 10">ICMP 19927</strain>
    </source>
</reference>
<feature type="compositionally biased region" description="Polar residues" evidence="7">
    <location>
        <begin position="325"/>
        <end position="334"/>
    </location>
</feature>
<name>A0A1Y2LQ94_EPING</name>
<evidence type="ECO:0000256" key="2">
    <source>
        <dbReference type="ARBA" id="ARBA00022670"/>
    </source>
</evidence>
<dbReference type="Gene3D" id="3.90.70.10">
    <property type="entry name" value="Cysteine proteinases"/>
    <property type="match status" value="1"/>
</dbReference>